<dbReference type="PANTHER" id="PTHR15822">
    <property type="entry name" value="TRAF AND TNF RECEPTOR-ASSOCIATED PROTEIN"/>
    <property type="match status" value="1"/>
</dbReference>
<dbReference type="RefSeq" id="WP_350410707.1">
    <property type="nucleotide sequence ID" value="NZ_JBEOKT010000002.1"/>
</dbReference>
<evidence type="ECO:0000256" key="5">
    <source>
        <dbReference type="ARBA" id="ARBA00022763"/>
    </source>
</evidence>
<dbReference type="InterPro" id="IPR051547">
    <property type="entry name" value="TDP2-like"/>
</dbReference>
<evidence type="ECO:0000259" key="10">
    <source>
        <dbReference type="Pfam" id="PF03372"/>
    </source>
</evidence>
<feature type="domain" description="Endonuclease/exonuclease/phosphatase" evidence="10">
    <location>
        <begin position="626"/>
        <end position="899"/>
    </location>
</feature>
<evidence type="ECO:0000256" key="8">
    <source>
        <dbReference type="ARBA" id="ARBA00023204"/>
    </source>
</evidence>
<comment type="caution">
    <text evidence="11">The sequence shown here is derived from an EMBL/GenBank/DDBJ whole genome shotgun (WGS) entry which is preliminary data.</text>
</comment>
<keyword evidence="7" id="KW-0460">Magnesium</keyword>
<feature type="signal peptide" evidence="9">
    <location>
        <begin position="1"/>
        <end position="26"/>
    </location>
</feature>
<evidence type="ECO:0000256" key="7">
    <source>
        <dbReference type="ARBA" id="ARBA00022842"/>
    </source>
</evidence>
<dbReference type="Gene3D" id="2.60.40.2030">
    <property type="match status" value="1"/>
</dbReference>
<organism evidence="11 12">
    <name type="scientific">Pontibacter populi</name>
    <dbReference type="NCBI Taxonomy" id="890055"/>
    <lineage>
        <taxon>Bacteria</taxon>
        <taxon>Pseudomonadati</taxon>
        <taxon>Bacteroidota</taxon>
        <taxon>Cytophagia</taxon>
        <taxon>Cytophagales</taxon>
        <taxon>Hymenobacteraceae</taxon>
        <taxon>Pontibacter</taxon>
    </lineage>
</organism>
<feature type="chain" id="PRO_5046868409" evidence="9">
    <location>
        <begin position="27"/>
        <end position="1125"/>
    </location>
</feature>
<keyword evidence="6" id="KW-0378">Hydrolase</keyword>
<gene>
    <name evidence="11" type="ORF">ABS362_02520</name>
</gene>
<keyword evidence="8" id="KW-0234">DNA repair</keyword>
<dbReference type="NCBIfam" id="TIGR04183">
    <property type="entry name" value="Por_Secre_tail"/>
    <property type="match status" value="1"/>
</dbReference>
<keyword evidence="5" id="KW-0227">DNA damage</keyword>
<sequence length="1125" mass="120128">MSKHLQKLCALVLVCCAYFSSTTAWGQVNLQQSPYSENFDGLSAGYPTGWTGLRFAGSTASNVGAFLSPVPTDGSASSGAVYSAGLDTDRAMGSLASGSTIPAMGASFTNNTGSTLNQLKISAVMEQWRSGSNATQNEVVRFEYSLNANALNDPNATWTAKTELDLNEILTSTTAAAAINGNDAANKANITADLTALNWTAGSTLWIRWVDTDNTGSDGIYSVDDFKIEFASNSTTPGIFAPSSLNLGETLINTPKVSEYTFTVSNLTADVTVTAEAPFMISKTADGTFASEITYTATELQSEAKVFVKVTPTTLGSVSGKITHTSAGATTIELNATVFSHSPFTQDFNLCSGESLTGGWMQYSVTGDQTWACTTFGTNDPETGKMTGAVQMSGFASGNNANVDWLISPKLDLSGYDIPLVNVNYRTKFAGDALKVMVSTNYTGAGDPTAATWTELVSLPADEADVWKLLENVGLQNYKSANTYIAFVYTSTTEAAPRWTLDNFEVEDVSNYLNTSNLFLNFAETAQGSTSAAQEFTFSAVGFTEEVIVTAPANFELSKDGTTYTASLNYTATEAAADNKIYVRFAPATTSFISSGPITFRSGATEITRGMVSGSSLLKANTLEVVTWNMEWFGASGTGPTDDQLQYDNAKIVLEQLNADIIGVQEVVDEAKMQQLATATGYTYISRTMSWQAANEQKVGFLYKPSVITVRKDKVLLSKLFADIKAGTTDLANYPTGDELFWASGRLPYMIEVDATINGVKQRLNVVNLHAKANGDNSTQDYQRRLYDGQVLKDSLDAQYGNANLILLGDFNDDVDVSVVGTNQKSSFDMFVASSDYTTLTYDLSVAGKNTYESGSLKSFLDHIFISSELNDEYVASSTAIEEQLLNIITNYRTTTSDHLPVSARFMLTASPALPSVTFSEASTSKAEDAGSFNVSVTLSVASATEQTVTIAPMTGATATTADYTITGATNGAVTVTIPANATTVSFQVNITDDTDTEEAEQVVFEIKSASSGLEIGTAKTYTLTIEANDTPTGIADGTKGQFSVYPTLVNGGNVRLLLPERVASTAKVTMVVYSAEGRKVMNVTGTQDAVQTKLSNRVSSLPAGMYMILIETGKEFFQTKMVKN</sequence>
<accession>A0ABV1RPU8</accession>
<evidence type="ECO:0000256" key="1">
    <source>
        <dbReference type="ARBA" id="ARBA00001936"/>
    </source>
</evidence>
<dbReference type="SUPFAM" id="SSF56219">
    <property type="entry name" value="DNase I-like"/>
    <property type="match status" value="1"/>
</dbReference>
<dbReference type="InterPro" id="IPR036691">
    <property type="entry name" value="Endo/exonu/phosph_ase_sf"/>
</dbReference>
<dbReference type="InterPro" id="IPR005135">
    <property type="entry name" value="Endo/exonuclease/phosphatase"/>
</dbReference>
<comment type="cofactor">
    <cofactor evidence="2">
        <name>Mg(2+)</name>
        <dbReference type="ChEBI" id="CHEBI:18420"/>
    </cofactor>
</comment>
<proteinExistence type="predicted"/>
<dbReference type="Pfam" id="PF03372">
    <property type="entry name" value="Exo_endo_phos"/>
    <property type="match status" value="1"/>
</dbReference>
<evidence type="ECO:0000313" key="11">
    <source>
        <dbReference type="EMBL" id="MER2996401.1"/>
    </source>
</evidence>
<dbReference type="EMBL" id="JBEOKT010000002">
    <property type="protein sequence ID" value="MER2996401.1"/>
    <property type="molecule type" value="Genomic_DNA"/>
</dbReference>
<evidence type="ECO:0000256" key="3">
    <source>
        <dbReference type="ARBA" id="ARBA00022722"/>
    </source>
</evidence>
<keyword evidence="4" id="KW-0479">Metal-binding</keyword>
<keyword evidence="12" id="KW-1185">Reference proteome</keyword>
<keyword evidence="3" id="KW-0540">Nuclease</keyword>
<dbReference type="InterPro" id="IPR026444">
    <property type="entry name" value="Secre_tail"/>
</dbReference>
<evidence type="ECO:0000256" key="9">
    <source>
        <dbReference type="SAM" id="SignalP"/>
    </source>
</evidence>
<dbReference type="PANTHER" id="PTHR15822:SF4">
    <property type="entry name" value="TYROSYL-DNA PHOSPHODIESTERASE 2"/>
    <property type="match status" value="1"/>
</dbReference>
<reference evidence="11 12" key="1">
    <citation type="submission" date="2024-06" db="EMBL/GenBank/DDBJ databases">
        <title>Pontibacter populi HYL7-15.</title>
        <authorList>
            <person name="Kim M.K."/>
        </authorList>
    </citation>
    <scope>NUCLEOTIDE SEQUENCE [LARGE SCALE GENOMIC DNA]</scope>
    <source>
        <strain evidence="11 12">HYL7-15</strain>
    </source>
</reference>
<evidence type="ECO:0000313" key="12">
    <source>
        <dbReference type="Proteomes" id="UP001476807"/>
    </source>
</evidence>
<keyword evidence="9" id="KW-0732">Signal</keyword>
<dbReference type="InterPro" id="IPR038081">
    <property type="entry name" value="CalX-like_sf"/>
</dbReference>
<evidence type="ECO:0000256" key="2">
    <source>
        <dbReference type="ARBA" id="ARBA00001946"/>
    </source>
</evidence>
<dbReference type="Proteomes" id="UP001476807">
    <property type="component" value="Unassembled WGS sequence"/>
</dbReference>
<dbReference type="Gene3D" id="3.60.10.10">
    <property type="entry name" value="Endonuclease/exonuclease/phosphatase"/>
    <property type="match status" value="1"/>
</dbReference>
<name>A0ABV1RPU8_9BACT</name>
<dbReference type="SUPFAM" id="SSF141072">
    <property type="entry name" value="CalX-like"/>
    <property type="match status" value="1"/>
</dbReference>
<comment type="cofactor">
    <cofactor evidence="1">
        <name>Mn(2+)</name>
        <dbReference type="ChEBI" id="CHEBI:29035"/>
    </cofactor>
</comment>
<evidence type="ECO:0000256" key="4">
    <source>
        <dbReference type="ARBA" id="ARBA00022723"/>
    </source>
</evidence>
<protein>
    <submittedName>
        <fullName evidence="11">Choice-of-anchor J domain-containing protein</fullName>
    </submittedName>
</protein>
<dbReference type="NCBIfam" id="NF038128">
    <property type="entry name" value="choice_anch_J"/>
    <property type="match status" value="1"/>
</dbReference>
<evidence type="ECO:0000256" key="6">
    <source>
        <dbReference type="ARBA" id="ARBA00022801"/>
    </source>
</evidence>